<evidence type="ECO:0000256" key="1">
    <source>
        <dbReference type="ARBA" id="ARBA00001968"/>
    </source>
</evidence>
<comment type="caution">
    <text evidence="5">The sequence shown here is derived from an EMBL/GenBank/DDBJ whole genome shotgun (WGS) entry which is preliminary data.</text>
</comment>
<keyword evidence="2" id="KW-0479">Metal-binding</keyword>
<dbReference type="GO" id="GO:0008270">
    <property type="term" value="F:zinc ion binding"/>
    <property type="evidence" value="ECO:0007669"/>
    <property type="project" value="UniProtKB-KW"/>
</dbReference>
<protein>
    <recommendedName>
        <fullName evidence="4">SWIM-type domain-containing protein</fullName>
    </recommendedName>
</protein>
<dbReference type="PANTHER" id="PTHR23080">
    <property type="entry name" value="THAP DOMAIN PROTEIN"/>
    <property type="match status" value="1"/>
</dbReference>
<dbReference type="PROSITE" id="PS50966">
    <property type="entry name" value="ZF_SWIM"/>
    <property type="match status" value="1"/>
</dbReference>
<evidence type="ECO:0000256" key="3">
    <source>
        <dbReference type="PROSITE-ProRule" id="PRU00325"/>
    </source>
</evidence>
<dbReference type="Proteomes" id="UP001566132">
    <property type="component" value="Unassembled WGS sequence"/>
</dbReference>
<name>A0ABD1E2E4_HYPHA</name>
<reference evidence="5 6" key="1">
    <citation type="submission" date="2024-05" db="EMBL/GenBank/DDBJ databases">
        <title>Genetic variation in Jamaican populations of the coffee berry borer (Hypothenemus hampei).</title>
        <authorList>
            <person name="Errbii M."/>
            <person name="Myrie A."/>
        </authorList>
    </citation>
    <scope>NUCLEOTIDE SEQUENCE [LARGE SCALE GENOMIC DNA]</scope>
    <source>
        <strain evidence="5">JA-Hopewell-2020-01-JO</strain>
        <tissue evidence="5">Whole body</tissue>
    </source>
</reference>
<evidence type="ECO:0000313" key="6">
    <source>
        <dbReference type="Proteomes" id="UP001566132"/>
    </source>
</evidence>
<evidence type="ECO:0000259" key="4">
    <source>
        <dbReference type="PROSITE" id="PS50966"/>
    </source>
</evidence>
<organism evidence="5 6">
    <name type="scientific">Hypothenemus hampei</name>
    <name type="common">Coffee berry borer</name>
    <dbReference type="NCBI Taxonomy" id="57062"/>
    <lineage>
        <taxon>Eukaryota</taxon>
        <taxon>Metazoa</taxon>
        <taxon>Ecdysozoa</taxon>
        <taxon>Arthropoda</taxon>
        <taxon>Hexapoda</taxon>
        <taxon>Insecta</taxon>
        <taxon>Pterygota</taxon>
        <taxon>Neoptera</taxon>
        <taxon>Endopterygota</taxon>
        <taxon>Coleoptera</taxon>
        <taxon>Polyphaga</taxon>
        <taxon>Cucujiformia</taxon>
        <taxon>Curculionidae</taxon>
        <taxon>Scolytinae</taxon>
        <taxon>Hypothenemus</taxon>
    </lineage>
</organism>
<feature type="domain" description="SWIM-type" evidence="4">
    <location>
        <begin position="332"/>
        <end position="370"/>
    </location>
</feature>
<evidence type="ECO:0000256" key="2">
    <source>
        <dbReference type="ARBA" id="ARBA00022723"/>
    </source>
</evidence>
<dbReference type="InterPro" id="IPR007527">
    <property type="entry name" value="Znf_SWIM"/>
</dbReference>
<evidence type="ECO:0000313" key="5">
    <source>
        <dbReference type="EMBL" id="KAL1488844.1"/>
    </source>
</evidence>
<sequence>MHVTEFANELYSPVPQTSRVIAIIDGTYTYMPKSTNFRVLRQSYSIHKGRHLIKPVLIVAPNGWILNIQGPYFSDHQNNDAAILENEFHHDVDRMRNWFQEDDIIIVDRGYRDAIPLFEELGIKWKMPALLNRNERQLSTEDANESRLVTNSRWVVEARNGHLRSIFKIFQHSVQIQQIPYIGDLYRIAGAVINRYHPIILMDGANIEMAQALLERRRQPNIVQARVEVKNLYTRNAQRWVRLNAGQIQDFPILTIQELKDLIFGIYQVKLAPSYVQDKLRREAEDEFQLEMLRGENRLPEPGFMRIRVFSRFRNATRHQLWIAYVPTNDEENEHMENESHILGYYCSCKSGARTVGTCAHVASVIWFLGYAQNEEHVKYPSNRLLETIQDAGNRPR</sequence>
<keyword evidence="3" id="KW-0862">Zinc</keyword>
<accession>A0ABD1E2E4</accession>
<comment type="cofactor">
    <cofactor evidence="1">
        <name>a divalent metal cation</name>
        <dbReference type="ChEBI" id="CHEBI:60240"/>
    </cofactor>
</comment>
<dbReference type="Pfam" id="PF13359">
    <property type="entry name" value="DDE_Tnp_4"/>
    <property type="match status" value="1"/>
</dbReference>
<keyword evidence="6" id="KW-1185">Reference proteome</keyword>
<keyword evidence="3" id="KW-0863">Zinc-finger</keyword>
<dbReference type="InterPro" id="IPR027806">
    <property type="entry name" value="HARBI1_dom"/>
</dbReference>
<gene>
    <name evidence="5" type="ORF">ABEB36_014639</name>
</gene>
<proteinExistence type="predicted"/>
<dbReference type="EMBL" id="JBDJPC010000013">
    <property type="protein sequence ID" value="KAL1488844.1"/>
    <property type="molecule type" value="Genomic_DNA"/>
</dbReference>
<dbReference type="AlphaFoldDB" id="A0ABD1E2E4"/>